<sequence>MLIDDKLLNSLEKLSALKINDNKKDTIKKQLSEIVSFVEILNDLDFEKNNITLNSTKNGVTPLREDIPSQNKEVVEIILKNTPYKENHSFVVPKIIE</sequence>
<keyword evidence="2" id="KW-0808">Transferase</keyword>
<dbReference type="InterPro" id="IPR003837">
    <property type="entry name" value="GatC"/>
</dbReference>
<dbReference type="SUPFAM" id="SSF141000">
    <property type="entry name" value="Glu-tRNAGln amidotransferase C subunit"/>
    <property type="match status" value="1"/>
</dbReference>
<dbReference type="GO" id="GO:0016740">
    <property type="term" value="F:transferase activity"/>
    <property type="evidence" value="ECO:0007669"/>
    <property type="project" value="UniProtKB-KW"/>
</dbReference>
<dbReference type="GO" id="GO:0006450">
    <property type="term" value="P:regulation of translational fidelity"/>
    <property type="evidence" value="ECO:0007669"/>
    <property type="project" value="InterPro"/>
</dbReference>
<dbReference type="Pfam" id="PF02686">
    <property type="entry name" value="GatC"/>
    <property type="match status" value="1"/>
</dbReference>
<dbReference type="NCBIfam" id="TIGR00135">
    <property type="entry name" value="gatC"/>
    <property type="match status" value="1"/>
</dbReference>
<comment type="caution">
    <text evidence="2">The sequence shown here is derived from an EMBL/GenBank/DDBJ whole genome shotgun (WGS) entry which is preliminary data.</text>
</comment>
<gene>
    <name evidence="2" type="ORF">CQ405_04490</name>
</gene>
<evidence type="ECO:0000313" key="3">
    <source>
        <dbReference type="Proteomes" id="UP000240535"/>
    </source>
</evidence>
<dbReference type="Proteomes" id="UP000240535">
    <property type="component" value="Unassembled WGS sequence"/>
</dbReference>
<reference evidence="3" key="1">
    <citation type="submission" date="2017-10" db="EMBL/GenBank/DDBJ databases">
        <title>Campylobacter species from seals.</title>
        <authorList>
            <person name="Gilbert M.J."/>
            <person name="Zomer A.L."/>
            <person name="Timmerman A.J."/>
            <person name="Duim B."/>
            <person name="Wagenaar J.A."/>
        </authorList>
    </citation>
    <scope>NUCLEOTIDE SEQUENCE [LARGE SCALE GENOMIC DNA]</scope>
    <source>
        <strain evidence="3">17S00004-5</strain>
    </source>
</reference>
<dbReference type="InterPro" id="IPR036113">
    <property type="entry name" value="Asp/Glu-ADT_sf_sub_c"/>
</dbReference>
<organism evidence="2 3">
    <name type="scientific">Campylobacter blaseri</name>
    <dbReference type="NCBI Taxonomy" id="2042961"/>
    <lineage>
        <taxon>Bacteria</taxon>
        <taxon>Pseudomonadati</taxon>
        <taxon>Campylobacterota</taxon>
        <taxon>Epsilonproteobacteria</taxon>
        <taxon>Campylobacterales</taxon>
        <taxon>Campylobacteraceae</taxon>
        <taxon>Campylobacter</taxon>
    </lineage>
</organism>
<dbReference type="AlphaFoldDB" id="A0A2P8R1D9"/>
<name>A0A2P8R1D9_9BACT</name>
<evidence type="ECO:0000313" key="2">
    <source>
        <dbReference type="EMBL" id="PSM52316.1"/>
    </source>
</evidence>
<protein>
    <recommendedName>
        <fullName evidence="1">Glutamyl-tRNA(Gln) amidotransferase subunit C</fullName>
    </recommendedName>
</protein>
<keyword evidence="3" id="KW-1185">Reference proteome</keyword>
<proteinExistence type="predicted"/>
<dbReference type="OrthoDB" id="9813938at2"/>
<evidence type="ECO:0000256" key="1">
    <source>
        <dbReference type="ARBA" id="ARBA00014426"/>
    </source>
</evidence>
<dbReference type="RefSeq" id="WP_106871060.1">
    <property type="nucleotide sequence ID" value="NZ_CP053841.1"/>
</dbReference>
<accession>A0A2P8R1D9</accession>
<dbReference type="Gene3D" id="1.10.20.60">
    <property type="entry name" value="Glu-tRNAGln amidotransferase C subunit, N-terminal domain"/>
    <property type="match status" value="1"/>
</dbReference>
<dbReference type="EMBL" id="PDHH01000003">
    <property type="protein sequence ID" value="PSM52316.1"/>
    <property type="molecule type" value="Genomic_DNA"/>
</dbReference>